<reference evidence="1" key="1">
    <citation type="journal article" date="2014" name="Front. Microbiol.">
        <title>High frequency of phylogenetically diverse reductive dehalogenase-homologous genes in deep subseafloor sedimentary metagenomes.</title>
        <authorList>
            <person name="Kawai M."/>
            <person name="Futagami T."/>
            <person name="Toyoda A."/>
            <person name="Takaki Y."/>
            <person name="Nishi S."/>
            <person name="Hori S."/>
            <person name="Arai W."/>
            <person name="Tsubouchi T."/>
            <person name="Morono Y."/>
            <person name="Uchiyama I."/>
            <person name="Ito T."/>
            <person name="Fujiyama A."/>
            <person name="Inagaki F."/>
            <person name="Takami H."/>
        </authorList>
    </citation>
    <scope>NUCLEOTIDE SEQUENCE</scope>
    <source>
        <strain evidence="1">Expedition CK06-06</strain>
    </source>
</reference>
<dbReference type="EMBL" id="BART01027502">
    <property type="protein sequence ID" value="GAG93839.1"/>
    <property type="molecule type" value="Genomic_DNA"/>
</dbReference>
<name>X1BCZ4_9ZZZZ</name>
<evidence type="ECO:0000313" key="1">
    <source>
        <dbReference type="EMBL" id="GAG93839.1"/>
    </source>
</evidence>
<accession>X1BCZ4</accession>
<gene>
    <name evidence="1" type="ORF">S01H4_48744</name>
</gene>
<evidence type="ECO:0008006" key="2">
    <source>
        <dbReference type="Google" id="ProtNLM"/>
    </source>
</evidence>
<dbReference type="Gene3D" id="3.40.50.300">
    <property type="entry name" value="P-loop containing nucleotide triphosphate hydrolases"/>
    <property type="match status" value="1"/>
</dbReference>
<protein>
    <recommendedName>
        <fullName evidence="2">Phage terminase large subunit N-terminal domain-containing protein</fullName>
    </recommendedName>
</protein>
<proteinExistence type="predicted"/>
<dbReference type="InterPro" id="IPR027417">
    <property type="entry name" value="P-loop_NTPase"/>
</dbReference>
<comment type="caution">
    <text evidence="1">The sequence shown here is derived from an EMBL/GenBank/DDBJ whole genome shotgun (WGS) entry which is preliminary data.</text>
</comment>
<sequence length="114" mass="12656">MAKDRVIDLSQLYDASKNPRQWEFHQAPEKYKLYGGAYGGGKTACITNEGIALSIQYPGNRGFIGCREAKAFRDNALKQLEKFLPAELIATHHKTEGFFQLVNGSVIMYGGLGE</sequence>
<dbReference type="AlphaFoldDB" id="X1BCZ4"/>
<organism evidence="1">
    <name type="scientific">marine sediment metagenome</name>
    <dbReference type="NCBI Taxonomy" id="412755"/>
    <lineage>
        <taxon>unclassified sequences</taxon>
        <taxon>metagenomes</taxon>
        <taxon>ecological metagenomes</taxon>
    </lineage>
</organism>